<sequence>MTRSPVYLRSLLGPRDETLDGILRDALLEKKLPSIQIDDNGARMLHLLTLLHRPRLVVEVGTLFGYSAIHIARGLPPDGHLITIESDADAARNARAYLDEAGVGDRVEVVHADAVTHLATLRPDSVDMVFIDADKKAYPQYLKLCFPLLRSGGLLIADDVAPGGDFSGESEPGADPDRETKAIATYVSAVARSNRLHSAFVGSAHGLLVSYKDGPRDAQNA</sequence>
<protein>
    <submittedName>
        <fullName evidence="4">Putative O-methyltransferase</fullName>
        <ecNumber evidence="4">2.1.1.-</ecNumber>
    </submittedName>
</protein>
<dbReference type="PANTHER" id="PTHR43836:SF2">
    <property type="entry name" value="CATECHOL O-METHYLTRANSFERASE 1-RELATED"/>
    <property type="match status" value="1"/>
</dbReference>
<dbReference type="GO" id="GO:0032259">
    <property type="term" value="P:methylation"/>
    <property type="evidence" value="ECO:0007669"/>
    <property type="project" value="UniProtKB-KW"/>
</dbReference>
<dbReference type="EC" id="2.1.1.-" evidence="4"/>
<keyword evidence="3" id="KW-0949">S-adenosyl-L-methionine</keyword>
<organism evidence="4 5">
    <name type="scientific">Streptomyces fradiae ATCC 10745 = DSM 40063</name>
    <dbReference type="NCBI Taxonomy" id="1319510"/>
    <lineage>
        <taxon>Bacteria</taxon>
        <taxon>Bacillati</taxon>
        <taxon>Actinomycetota</taxon>
        <taxon>Actinomycetes</taxon>
        <taxon>Kitasatosporales</taxon>
        <taxon>Streptomycetaceae</taxon>
        <taxon>Streptomyces</taxon>
    </lineage>
</organism>
<dbReference type="Pfam" id="PF01596">
    <property type="entry name" value="Methyltransf_3"/>
    <property type="match status" value="1"/>
</dbReference>
<evidence type="ECO:0000256" key="1">
    <source>
        <dbReference type="ARBA" id="ARBA00022603"/>
    </source>
</evidence>
<accession>A0A1Y2NUN2</accession>
<keyword evidence="2 4" id="KW-0808">Transferase</keyword>
<dbReference type="CDD" id="cd02440">
    <property type="entry name" value="AdoMet_MTases"/>
    <property type="match status" value="1"/>
</dbReference>
<dbReference type="GeneID" id="91401456"/>
<gene>
    <name evidence="4" type="ORF">BG846_03188</name>
</gene>
<dbReference type="Proteomes" id="UP000194318">
    <property type="component" value="Unassembled WGS sequence"/>
</dbReference>
<dbReference type="PROSITE" id="PS51682">
    <property type="entry name" value="SAM_OMT_I"/>
    <property type="match status" value="1"/>
</dbReference>
<dbReference type="EMBL" id="MIFZ01000245">
    <property type="protein sequence ID" value="OSY51206.1"/>
    <property type="molecule type" value="Genomic_DNA"/>
</dbReference>
<proteinExistence type="predicted"/>
<dbReference type="SUPFAM" id="SSF53335">
    <property type="entry name" value="S-adenosyl-L-methionine-dependent methyltransferases"/>
    <property type="match status" value="1"/>
</dbReference>
<dbReference type="PANTHER" id="PTHR43836">
    <property type="entry name" value="CATECHOL O-METHYLTRANSFERASE 1-RELATED"/>
    <property type="match status" value="1"/>
</dbReference>
<evidence type="ECO:0000313" key="5">
    <source>
        <dbReference type="Proteomes" id="UP000194318"/>
    </source>
</evidence>
<dbReference type="RefSeq" id="WP_140160845.1">
    <property type="nucleotide sequence ID" value="NZ_ASYR01000045.1"/>
</dbReference>
<name>A0A1Y2NUN2_STRFR</name>
<dbReference type="GO" id="GO:0008171">
    <property type="term" value="F:O-methyltransferase activity"/>
    <property type="evidence" value="ECO:0007669"/>
    <property type="project" value="InterPro"/>
</dbReference>
<reference evidence="4 5" key="1">
    <citation type="submission" date="2016-09" db="EMBL/GenBank/DDBJ databases">
        <title>Streptomyces fradiae DSM40063, a candidate organism with high potential of specific P450 cytochromes.</title>
        <authorList>
            <person name="Grumaz C."/>
            <person name="Vainshtein Y."/>
            <person name="Kirstahler P."/>
            <person name="Sohn K."/>
        </authorList>
    </citation>
    <scope>NUCLEOTIDE SEQUENCE [LARGE SCALE GENOMIC DNA]</scope>
    <source>
        <strain evidence="4 5">DSM 40063</strain>
    </source>
</reference>
<evidence type="ECO:0000256" key="2">
    <source>
        <dbReference type="ARBA" id="ARBA00022679"/>
    </source>
</evidence>
<dbReference type="InterPro" id="IPR002935">
    <property type="entry name" value="SAM_O-MeTrfase"/>
</dbReference>
<keyword evidence="1 4" id="KW-0489">Methyltransferase</keyword>
<dbReference type="InterPro" id="IPR029063">
    <property type="entry name" value="SAM-dependent_MTases_sf"/>
</dbReference>
<comment type="caution">
    <text evidence="4">The sequence shown here is derived from an EMBL/GenBank/DDBJ whole genome shotgun (WGS) entry which is preliminary data.</text>
</comment>
<evidence type="ECO:0000313" key="4">
    <source>
        <dbReference type="EMBL" id="OSY51206.1"/>
    </source>
</evidence>
<dbReference type="Gene3D" id="3.40.50.150">
    <property type="entry name" value="Vaccinia Virus protein VP39"/>
    <property type="match status" value="1"/>
</dbReference>
<dbReference type="AlphaFoldDB" id="A0A1Y2NUN2"/>
<evidence type="ECO:0000256" key="3">
    <source>
        <dbReference type="ARBA" id="ARBA00022691"/>
    </source>
</evidence>